<dbReference type="AlphaFoldDB" id="A0A1T5P9N3"/>
<dbReference type="Proteomes" id="UP000190166">
    <property type="component" value="Unassembled WGS sequence"/>
</dbReference>
<dbReference type="Gene3D" id="3.40.50.2300">
    <property type="match status" value="2"/>
</dbReference>
<evidence type="ECO:0000313" key="5">
    <source>
        <dbReference type="Proteomes" id="UP000190166"/>
    </source>
</evidence>
<evidence type="ECO:0000256" key="1">
    <source>
        <dbReference type="ARBA" id="ARBA00010062"/>
    </source>
</evidence>
<dbReference type="InterPro" id="IPR028082">
    <property type="entry name" value="Peripla_BP_I"/>
</dbReference>
<dbReference type="SUPFAM" id="SSF53822">
    <property type="entry name" value="Periplasmic binding protein-like I"/>
    <property type="match status" value="1"/>
</dbReference>
<feature type="domain" description="Leucine-binding protein" evidence="3">
    <location>
        <begin position="2"/>
        <end position="340"/>
    </location>
</feature>
<reference evidence="4 5" key="1">
    <citation type="submission" date="2017-02" db="EMBL/GenBank/DDBJ databases">
        <authorList>
            <person name="Peterson S.W."/>
        </authorList>
    </citation>
    <scope>NUCLEOTIDE SEQUENCE [LARGE SCALE GENOMIC DNA]</scope>
    <source>
        <strain evidence="4 5">DSM 18108</strain>
    </source>
</reference>
<dbReference type="STRING" id="393003.SAMN05660461_5211"/>
<proteinExistence type="inferred from homology"/>
<dbReference type="Pfam" id="PF13458">
    <property type="entry name" value="Peripla_BP_6"/>
    <property type="match status" value="1"/>
</dbReference>
<dbReference type="InterPro" id="IPR028081">
    <property type="entry name" value="Leu-bd"/>
</dbReference>
<dbReference type="RefSeq" id="WP_079472468.1">
    <property type="nucleotide sequence ID" value="NZ_FUZZ01000004.1"/>
</dbReference>
<name>A0A1T5P9N3_9BACT</name>
<evidence type="ECO:0000259" key="3">
    <source>
        <dbReference type="Pfam" id="PF13458"/>
    </source>
</evidence>
<accession>A0A1T5P9N3</accession>
<sequence length="380" mass="42258">MKIGALLPRSTFHPLLQHDFLQGMEAYLQYRGVSTTWFTANIGFGTNPEMVLQEAEKMLLEHHADVLVVYADQPAVSNIAALAKQLNRLVLLVHNGAKYMHEWEPHPVVLSHTLNNTIQCRLTGIHAATLSKEAAVCTSFYDGGYSHNHALVQSYADNGGSVAYNFVSQYKVSDFDSEPLHHFLRTNAHVQTLLALYNGDLAHCFLQQLQTSDVTEGLQVFGSPMLLDETLTTVHGQLKIPFQVSGYVPWLSSLKNNANELLKTQFNAHTGREANLPGMHGWNTGMILEQIYNTADTHRFRAREILAALSDVTLDSPRGPLHMDAATHHMIAPAWLVKTNEAFEPEVIGGTDNTAQIWQDIVHTKIHGVSSSWINTYLCA</sequence>
<protein>
    <submittedName>
        <fullName evidence="4">ABC-type branched-chain amino acid transport system, substrate-binding protein</fullName>
    </submittedName>
</protein>
<keyword evidence="2" id="KW-0732">Signal</keyword>
<dbReference type="EMBL" id="FUZZ01000004">
    <property type="protein sequence ID" value="SKD09327.1"/>
    <property type="molecule type" value="Genomic_DNA"/>
</dbReference>
<keyword evidence="5" id="KW-1185">Reference proteome</keyword>
<gene>
    <name evidence="4" type="ORF">SAMN05660461_5211</name>
</gene>
<organism evidence="4 5">
    <name type="scientific">Chitinophaga ginsengisegetis</name>
    <dbReference type="NCBI Taxonomy" id="393003"/>
    <lineage>
        <taxon>Bacteria</taxon>
        <taxon>Pseudomonadati</taxon>
        <taxon>Bacteroidota</taxon>
        <taxon>Chitinophagia</taxon>
        <taxon>Chitinophagales</taxon>
        <taxon>Chitinophagaceae</taxon>
        <taxon>Chitinophaga</taxon>
    </lineage>
</organism>
<comment type="similarity">
    <text evidence="1">Belongs to the leucine-binding protein family.</text>
</comment>
<evidence type="ECO:0000256" key="2">
    <source>
        <dbReference type="ARBA" id="ARBA00022729"/>
    </source>
</evidence>
<evidence type="ECO:0000313" key="4">
    <source>
        <dbReference type="EMBL" id="SKD09327.1"/>
    </source>
</evidence>